<dbReference type="Proteomes" id="UP001316803">
    <property type="component" value="Unassembled WGS sequence"/>
</dbReference>
<name>A0AAN8ICN7_9EURO</name>
<gene>
    <name evidence="1" type="ORF">OHC33_000679</name>
</gene>
<reference evidence="1 2" key="1">
    <citation type="submission" date="2022-12" db="EMBL/GenBank/DDBJ databases">
        <title>Genomic features and morphological characterization of a novel Knufia sp. strain isolated from spacecraft assembly facility.</title>
        <authorList>
            <person name="Teixeira M."/>
            <person name="Chander A.M."/>
            <person name="Stajich J.E."/>
            <person name="Venkateswaran K."/>
        </authorList>
    </citation>
    <scope>NUCLEOTIDE SEQUENCE [LARGE SCALE GENOMIC DNA]</scope>
    <source>
        <strain evidence="1 2">FJI-L2-BK-P2</strain>
    </source>
</reference>
<organism evidence="1 2">
    <name type="scientific">Knufia fluminis</name>
    <dbReference type="NCBI Taxonomy" id="191047"/>
    <lineage>
        <taxon>Eukaryota</taxon>
        <taxon>Fungi</taxon>
        <taxon>Dikarya</taxon>
        <taxon>Ascomycota</taxon>
        <taxon>Pezizomycotina</taxon>
        <taxon>Eurotiomycetes</taxon>
        <taxon>Chaetothyriomycetidae</taxon>
        <taxon>Chaetothyriales</taxon>
        <taxon>Trichomeriaceae</taxon>
        <taxon>Knufia</taxon>
    </lineage>
</organism>
<comment type="caution">
    <text evidence="1">The sequence shown here is derived from an EMBL/GenBank/DDBJ whole genome shotgun (WGS) entry which is preliminary data.</text>
</comment>
<proteinExistence type="predicted"/>
<dbReference type="AlphaFoldDB" id="A0AAN8ICN7"/>
<keyword evidence="2" id="KW-1185">Reference proteome</keyword>
<sequence>MSISPAPTTTTQTSLTSGHLFLLPLSPNQANHNITRVTQPKTIPFYGSLSTLLNHRLHDFSIQLAENTDGDVTSITNTLRSFLSQSLTDCSTPKESCCFEVRMTTPDPAYVTPRWHYDGPMFDADDKDPHTGRPRSIRAKYATVLLGPATRFLDVPHTSELASCLKYDEDDMLQRQAVDKYLASYPGAERVHAQPGQIARFAWGQELGGVHSEPDMSGSDRVFVSVLFGSEREIRDLAENPRYGRNGVYEA</sequence>
<evidence type="ECO:0000313" key="1">
    <source>
        <dbReference type="EMBL" id="KAK5958835.1"/>
    </source>
</evidence>
<dbReference type="EMBL" id="JAKLMC020000001">
    <property type="protein sequence ID" value="KAK5958835.1"/>
    <property type="molecule type" value="Genomic_DNA"/>
</dbReference>
<accession>A0AAN8ICN7</accession>
<protein>
    <submittedName>
        <fullName evidence="1">Uncharacterized protein</fullName>
    </submittedName>
</protein>
<evidence type="ECO:0000313" key="2">
    <source>
        <dbReference type="Proteomes" id="UP001316803"/>
    </source>
</evidence>